<evidence type="ECO:0000313" key="4">
    <source>
        <dbReference type="Proteomes" id="UP001597023"/>
    </source>
</evidence>
<accession>A0ABW2WBY0</accession>
<keyword evidence="4" id="KW-1185">Reference proteome</keyword>
<sequence>MPVRHDEDSADPFEGRLGAALRQAGDGFATDGAALVTAGQARGRRLRLRRRAAVLGGAASLTLVGVGGALVLPGSGGGGDGASGASPAASAQRAAATDAPVTAEAMLTTLRSLLPEGDVSQERSGDGSQGSAFATVVFDDGQGGGAVAVSVDRLQPGGDDADQMTACPDKTAVAYDSCDSTELGDGSALMLMQGYEYPDRRVDTKLWRADLVTPEGYHVSVNEWNAEAEKDAPVTRPEPPLTLAQLRTIATADAWRAAAASLPENPKGVPDDGGTRPEVPPVTGPPVLQVLTDLLPDGVEVVSQEGGDSVEYGYVIVDDGDGRSLVSVQVQTGMADVAGDLFGPDDETLGDGTRVAERQRPGEKGGAGVVWWSVDTLRPGPNGERVIVDAFNSEAQHTAATREEPALTMAQLREIALDPRWFN</sequence>
<feature type="region of interest" description="Disordered" evidence="1">
    <location>
        <begin position="77"/>
        <end position="97"/>
    </location>
</feature>
<evidence type="ECO:0000256" key="2">
    <source>
        <dbReference type="SAM" id="Phobius"/>
    </source>
</evidence>
<evidence type="ECO:0000256" key="1">
    <source>
        <dbReference type="SAM" id="MobiDB-lite"/>
    </source>
</evidence>
<feature type="transmembrane region" description="Helical" evidence="2">
    <location>
        <begin position="52"/>
        <end position="72"/>
    </location>
</feature>
<dbReference type="EMBL" id="JBHTEB010000001">
    <property type="protein sequence ID" value="MFD0317008.1"/>
    <property type="molecule type" value="Genomic_DNA"/>
</dbReference>
<keyword evidence="2" id="KW-1133">Transmembrane helix</keyword>
<name>A0ABW2WBY0_9ACTN</name>
<keyword evidence="2" id="KW-0472">Membrane</keyword>
<reference evidence="4" key="1">
    <citation type="journal article" date="2019" name="Int. J. Syst. Evol. Microbiol.">
        <title>The Global Catalogue of Microorganisms (GCM) 10K type strain sequencing project: providing services to taxonomists for standard genome sequencing and annotation.</title>
        <authorList>
            <consortium name="The Broad Institute Genomics Platform"/>
            <consortium name="The Broad Institute Genome Sequencing Center for Infectious Disease"/>
            <person name="Wu L."/>
            <person name="Ma J."/>
        </authorList>
    </citation>
    <scope>NUCLEOTIDE SEQUENCE [LARGE SCALE GENOMIC DNA]</scope>
    <source>
        <strain evidence="4">CGMCC 4.7400</strain>
    </source>
</reference>
<evidence type="ECO:0000313" key="3">
    <source>
        <dbReference type="EMBL" id="MFD0317008.1"/>
    </source>
</evidence>
<organism evidence="3 4">
    <name type="scientific">Streptomyces flavalbus</name>
    <dbReference type="NCBI Taxonomy" id="2665155"/>
    <lineage>
        <taxon>Bacteria</taxon>
        <taxon>Bacillati</taxon>
        <taxon>Actinomycetota</taxon>
        <taxon>Actinomycetes</taxon>
        <taxon>Kitasatosporales</taxon>
        <taxon>Streptomycetaceae</taxon>
        <taxon>Streptomyces</taxon>
    </lineage>
</organism>
<evidence type="ECO:0008006" key="5">
    <source>
        <dbReference type="Google" id="ProtNLM"/>
    </source>
</evidence>
<feature type="compositionally biased region" description="Low complexity" evidence="1">
    <location>
        <begin position="83"/>
        <end position="97"/>
    </location>
</feature>
<dbReference type="RefSeq" id="WP_381611966.1">
    <property type="nucleotide sequence ID" value="NZ_JBHTEB010000001.1"/>
</dbReference>
<proteinExistence type="predicted"/>
<keyword evidence="2" id="KW-0812">Transmembrane</keyword>
<protein>
    <recommendedName>
        <fullName evidence="5">LigA protein</fullName>
    </recommendedName>
</protein>
<feature type="region of interest" description="Disordered" evidence="1">
    <location>
        <begin position="261"/>
        <end position="283"/>
    </location>
</feature>
<comment type="caution">
    <text evidence="3">The sequence shown here is derived from an EMBL/GenBank/DDBJ whole genome shotgun (WGS) entry which is preliminary data.</text>
</comment>
<dbReference type="Proteomes" id="UP001597023">
    <property type="component" value="Unassembled WGS sequence"/>
</dbReference>
<gene>
    <name evidence="3" type="ORF">ACFQZ6_22880</name>
</gene>